<protein>
    <submittedName>
        <fullName evidence="1">Class I SAM-dependent methyltransferase</fullName>
    </submittedName>
</protein>
<sequence>MPLLEQVPDWDAIEPASEEVTVFLERAQAFVSGFLEIHESPTTGRVPGYVATNLPFAYRALRWVRVQAPERRRFCEWGSGLGTVTCLASLLGFDARGIEIAPSLVSAARRFASDHRREVQFFEGSFLPEGLLHGESDLAPLERTLGFSPVAFDVVYAYPWPAERPLVLSLFERCADPGTLLVTYLGGADIRIHRKE</sequence>
<keyword evidence="1" id="KW-0808">Transferase</keyword>
<dbReference type="AlphaFoldDB" id="A0A956M0T7"/>
<dbReference type="Gene3D" id="3.40.50.150">
    <property type="entry name" value="Vaccinia Virus protein VP39"/>
    <property type="match status" value="1"/>
</dbReference>
<gene>
    <name evidence="1" type="ORF">KC729_15710</name>
</gene>
<accession>A0A956M0T7</accession>
<comment type="caution">
    <text evidence="1">The sequence shown here is derived from an EMBL/GenBank/DDBJ whole genome shotgun (WGS) entry which is preliminary data.</text>
</comment>
<evidence type="ECO:0000313" key="1">
    <source>
        <dbReference type="EMBL" id="MCA9729136.1"/>
    </source>
</evidence>
<organism evidence="1 2">
    <name type="scientific">Eiseniibacteriota bacterium</name>
    <dbReference type="NCBI Taxonomy" id="2212470"/>
    <lineage>
        <taxon>Bacteria</taxon>
        <taxon>Candidatus Eiseniibacteriota</taxon>
    </lineage>
</organism>
<dbReference type="SUPFAM" id="SSF53335">
    <property type="entry name" value="S-adenosyl-L-methionine-dependent methyltransferases"/>
    <property type="match status" value="1"/>
</dbReference>
<reference evidence="1" key="1">
    <citation type="submission" date="2020-04" db="EMBL/GenBank/DDBJ databases">
        <authorList>
            <person name="Zhang T."/>
        </authorList>
    </citation>
    <scope>NUCLEOTIDE SEQUENCE</scope>
    <source>
        <strain evidence="1">HKST-UBA01</strain>
    </source>
</reference>
<reference evidence="1" key="2">
    <citation type="journal article" date="2021" name="Microbiome">
        <title>Successional dynamics and alternative stable states in a saline activated sludge microbial community over 9 years.</title>
        <authorList>
            <person name="Wang Y."/>
            <person name="Ye J."/>
            <person name="Ju F."/>
            <person name="Liu L."/>
            <person name="Boyd J.A."/>
            <person name="Deng Y."/>
            <person name="Parks D.H."/>
            <person name="Jiang X."/>
            <person name="Yin X."/>
            <person name="Woodcroft B.J."/>
            <person name="Tyson G.W."/>
            <person name="Hugenholtz P."/>
            <person name="Polz M.F."/>
            <person name="Zhang T."/>
        </authorList>
    </citation>
    <scope>NUCLEOTIDE SEQUENCE</scope>
    <source>
        <strain evidence="1">HKST-UBA01</strain>
    </source>
</reference>
<dbReference type="InterPro" id="IPR029063">
    <property type="entry name" value="SAM-dependent_MTases_sf"/>
</dbReference>
<dbReference type="GO" id="GO:0008168">
    <property type="term" value="F:methyltransferase activity"/>
    <property type="evidence" value="ECO:0007669"/>
    <property type="project" value="UniProtKB-KW"/>
</dbReference>
<dbReference type="GO" id="GO:0032259">
    <property type="term" value="P:methylation"/>
    <property type="evidence" value="ECO:0007669"/>
    <property type="project" value="UniProtKB-KW"/>
</dbReference>
<dbReference type="Proteomes" id="UP000697710">
    <property type="component" value="Unassembled WGS sequence"/>
</dbReference>
<dbReference type="EMBL" id="JAGQHR010000585">
    <property type="protein sequence ID" value="MCA9729136.1"/>
    <property type="molecule type" value="Genomic_DNA"/>
</dbReference>
<name>A0A956M0T7_UNCEI</name>
<evidence type="ECO:0000313" key="2">
    <source>
        <dbReference type="Proteomes" id="UP000697710"/>
    </source>
</evidence>
<proteinExistence type="predicted"/>
<keyword evidence="1" id="KW-0489">Methyltransferase</keyword>